<dbReference type="HOGENOM" id="CLU_047522_3_2_6"/>
<reference evidence="5 6" key="1">
    <citation type="submission" date="2013-02" db="EMBL/GenBank/DDBJ databases">
        <title>The Genome Sequence of Acinetobacter venetianus CIP 110063.</title>
        <authorList>
            <consortium name="The Broad Institute Genome Sequencing Platform"/>
            <consortium name="The Broad Institute Genome Sequencing Center for Infectious Disease"/>
            <person name="Cerqueira G."/>
            <person name="Feldgarden M."/>
            <person name="Courvalin P."/>
            <person name="Perichon B."/>
            <person name="Grillot-Courvalin C."/>
            <person name="Clermont D."/>
            <person name="Rocha E."/>
            <person name="Yoon E.-J."/>
            <person name="Nemec A."/>
            <person name="Walker B."/>
            <person name="Young S.K."/>
            <person name="Zeng Q."/>
            <person name="Gargeya S."/>
            <person name="Fitzgerald M."/>
            <person name="Haas B."/>
            <person name="Abouelleil A."/>
            <person name="Alvarado L."/>
            <person name="Arachchi H.M."/>
            <person name="Berlin A.M."/>
            <person name="Chapman S.B."/>
            <person name="Dewar J."/>
            <person name="Goldberg J."/>
            <person name="Griggs A."/>
            <person name="Gujja S."/>
            <person name="Hansen M."/>
            <person name="Howarth C."/>
            <person name="Imamovic A."/>
            <person name="Larimer J."/>
            <person name="McCowan C."/>
            <person name="Murphy C."/>
            <person name="Neiman D."/>
            <person name="Pearson M."/>
            <person name="Priest M."/>
            <person name="Roberts A."/>
            <person name="Saif S."/>
            <person name="Shea T."/>
            <person name="Sisk P."/>
            <person name="Sykes S."/>
            <person name="Wortman J."/>
            <person name="Nusbaum C."/>
            <person name="Birren B."/>
        </authorList>
    </citation>
    <scope>NUCLEOTIDE SEQUENCE [LARGE SCALE GENOMIC DNA]</scope>
    <source>
        <strain evidence="6">ATCC 31012 / DSM 23050 / BCRC 14357 / CCUG 45561 / CIP 110063 / KCTC 2702 / LMG 19082 / RAG-1</strain>
    </source>
</reference>
<dbReference type="Proteomes" id="UP000018445">
    <property type="component" value="Unassembled WGS sequence"/>
</dbReference>
<dbReference type="OrthoDB" id="5582699at2"/>
<dbReference type="GO" id="GO:0000976">
    <property type="term" value="F:transcription cis-regulatory region binding"/>
    <property type="evidence" value="ECO:0007669"/>
    <property type="project" value="TreeGrafter"/>
</dbReference>
<gene>
    <name evidence="5" type="ORF">F959_01252</name>
</gene>
<evidence type="ECO:0000259" key="4">
    <source>
        <dbReference type="PROSITE" id="PS01124"/>
    </source>
</evidence>
<dbReference type="InterPro" id="IPR032687">
    <property type="entry name" value="AraC-type_N"/>
</dbReference>
<dbReference type="GeneID" id="58194145"/>
<keyword evidence="1" id="KW-0805">Transcription regulation</keyword>
<dbReference type="InterPro" id="IPR018060">
    <property type="entry name" value="HTH_AraC"/>
</dbReference>
<dbReference type="PANTHER" id="PTHR47894:SF1">
    <property type="entry name" value="HTH-TYPE TRANSCRIPTIONAL REGULATOR VQSM"/>
    <property type="match status" value="1"/>
</dbReference>
<dbReference type="SUPFAM" id="SSF46689">
    <property type="entry name" value="Homeodomain-like"/>
    <property type="match status" value="1"/>
</dbReference>
<evidence type="ECO:0000256" key="1">
    <source>
        <dbReference type="ARBA" id="ARBA00023015"/>
    </source>
</evidence>
<dbReference type="EMBL" id="APPO01000009">
    <property type="protein sequence ID" value="ENV37732.1"/>
    <property type="molecule type" value="Genomic_DNA"/>
</dbReference>
<dbReference type="Gene3D" id="1.10.10.60">
    <property type="entry name" value="Homeodomain-like"/>
    <property type="match status" value="1"/>
</dbReference>
<proteinExistence type="predicted"/>
<sequence>MPKQIIHAESTQQFIPATILASLIHYAEQQEWDYKKWFEDSGLDLDQVQQSNGFVRFSQMCDVIRKAITAYGQPDLGLKMGRSEGLISMGILGFAMQSCKTVADALEIALEFHRVSGSVLNIEFSIHDDICTLEVTESSPTFDLKAFFYDELFSSVIACLNAMLGDHDDVIGLELNYAPTANLEDYQYLFGCPVQLNTTSNKIHFKSSMLNRNLKNYSPANYATAIQICKQALKEIDQLNQVDFVHIVEHLIEQYLPERFEMRQAADHLQMSERHLRRKLLSEGLSFQQIRQNALERKAKQLLEKNLSMSEISLQLGFSELREFRRAFKRWTGQAPSVYKQICEISH</sequence>
<dbReference type="GO" id="GO:0003700">
    <property type="term" value="F:DNA-binding transcription factor activity"/>
    <property type="evidence" value="ECO:0007669"/>
    <property type="project" value="InterPro"/>
</dbReference>
<feature type="domain" description="HTH araC/xylS-type" evidence="4">
    <location>
        <begin position="246"/>
        <end position="342"/>
    </location>
</feature>
<dbReference type="RefSeq" id="WP_004878417.1">
    <property type="nucleotide sequence ID" value="NZ_AKIQ01000052.1"/>
</dbReference>
<dbReference type="PANTHER" id="PTHR47894">
    <property type="entry name" value="HTH-TYPE TRANSCRIPTIONAL REGULATOR GADX"/>
    <property type="match status" value="1"/>
</dbReference>
<dbReference type="Pfam" id="PF12833">
    <property type="entry name" value="HTH_18"/>
    <property type="match status" value="1"/>
</dbReference>
<evidence type="ECO:0000313" key="6">
    <source>
        <dbReference type="Proteomes" id="UP000018445"/>
    </source>
</evidence>
<dbReference type="GO" id="GO:0005829">
    <property type="term" value="C:cytosol"/>
    <property type="evidence" value="ECO:0007669"/>
    <property type="project" value="TreeGrafter"/>
</dbReference>
<evidence type="ECO:0000313" key="5">
    <source>
        <dbReference type="EMBL" id="ENV37732.1"/>
    </source>
</evidence>
<dbReference type="AlphaFoldDB" id="N8YLL4"/>
<keyword evidence="2" id="KW-0238">DNA-binding</keyword>
<accession>N8YLL4</accession>
<dbReference type="SMART" id="SM00342">
    <property type="entry name" value="HTH_ARAC"/>
    <property type="match status" value="1"/>
</dbReference>
<protein>
    <recommendedName>
        <fullName evidence="4">HTH araC/xylS-type domain-containing protein</fullName>
    </recommendedName>
</protein>
<keyword evidence="3" id="KW-0804">Transcription</keyword>
<name>N8YLL4_ACIVR</name>
<dbReference type="InterPro" id="IPR009057">
    <property type="entry name" value="Homeodomain-like_sf"/>
</dbReference>
<evidence type="ECO:0000256" key="3">
    <source>
        <dbReference type="ARBA" id="ARBA00023163"/>
    </source>
</evidence>
<evidence type="ECO:0000256" key="2">
    <source>
        <dbReference type="ARBA" id="ARBA00023125"/>
    </source>
</evidence>
<comment type="caution">
    <text evidence="5">The sequence shown here is derived from an EMBL/GenBank/DDBJ whole genome shotgun (WGS) entry which is preliminary data.</text>
</comment>
<dbReference type="PROSITE" id="PS01124">
    <property type="entry name" value="HTH_ARAC_FAMILY_2"/>
    <property type="match status" value="1"/>
</dbReference>
<keyword evidence="6" id="KW-1185">Reference proteome</keyword>
<dbReference type="eggNOG" id="COG4977">
    <property type="taxonomic scope" value="Bacteria"/>
</dbReference>
<organism evidence="5 6">
    <name type="scientific">Acinetobacter venetianus (strain ATCC 31012 / DSM 23050 / BCRC 14357 / CCUG 45561 / CIP 110063 / KCTC 2702 / LMG 19082 / RAG-1)</name>
    <dbReference type="NCBI Taxonomy" id="1191460"/>
    <lineage>
        <taxon>Bacteria</taxon>
        <taxon>Pseudomonadati</taxon>
        <taxon>Pseudomonadota</taxon>
        <taxon>Gammaproteobacteria</taxon>
        <taxon>Moraxellales</taxon>
        <taxon>Moraxellaceae</taxon>
        <taxon>Acinetobacter</taxon>
    </lineage>
</organism>
<dbReference type="Pfam" id="PF12625">
    <property type="entry name" value="Arabinose_bd"/>
    <property type="match status" value="1"/>
</dbReference>
<dbReference type="PATRIC" id="fig|1191460.12.peg.1234"/>